<dbReference type="InterPro" id="IPR050359">
    <property type="entry name" value="bHLH_transcription_factors"/>
</dbReference>
<evidence type="ECO:0000313" key="10">
    <source>
        <dbReference type="EnsemblMetazoa" id="XP_022643424"/>
    </source>
</evidence>
<feature type="region of interest" description="Disordered" evidence="8">
    <location>
        <begin position="77"/>
        <end position="126"/>
    </location>
</feature>
<dbReference type="Pfam" id="PF00010">
    <property type="entry name" value="HLH"/>
    <property type="match status" value="1"/>
</dbReference>
<dbReference type="AlphaFoldDB" id="A0A7M7J9R9"/>
<comment type="subcellular location">
    <subcellularLocation>
        <location evidence="1">Nucleus</location>
    </subcellularLocation>
</comment>
<dbReference type="PROSITE" id="PS50888">
    <property type="entry name" value="BHLH"/>
    <property type="match status" value="1"/>
</dbReference>
<evidence type="ECO:0000256" key="6">
    <source>
        <dbReference type="ARBA" id="ARBA00023163"/>
    </source>
</evidence>
<dbReference type="OrthoDB" id="6161578at2759"/>
<evidence type="ECO:0000256" key="1">
    <source>
        <dbReference type="ARBA" id="ARBA00004123"/>
    </source>
</evidence>
<dbReference type="GO" id="GO:0016360">
    <property type="term" value="P:sensory organ precursor cell fate determination"/>
    <property type="evidence" value="ECO:0007669"/>
    <property type="project" value="UniProtKB-ARBA"/>
</dbReference>
<proteinExistence type="predicted"/>
<keyword evidence="11" id="KW-1185">Reference proteome</keyword>
<feature type="domain" description="BHLH" evidence="9">
    <location>
        <begin position="128"/>
        <end position="180"/>
    </location>
</feature>
<keyword evidence="2" id="KW-0217">Developmental protein</keyword>
<dbReference type="GO" id="GO:0046982">
    <property type="term" value="F:protein heterodimerization activity"/>
    <property type="evidence" value="ECO:0007669"/>
    <property type="project" value="UniProtKB-ARBA"/>
</dbReference>
<dbReference type="GO" id="GO:0061564">
    <property type="term" value="P:axon development"/>
    <property type="evidence" value="ECO:0007669"/>
    <property type="project" value="TreeGrafter"/>
</dbReference>
<feature type="compositionally biased region" description="Low complexity" evidence="8">
    <location>
        <begin position="98"/>
        <end position="109"/>
    </location>
</feature>
<dbReference type="Proteomes" id="UP000594260">
    <property type="component" value="Unplaced"/>
</dbReference>
<organism evidence="10 11">
    <name type="scientific">Varroa destructor</name>
    <name type="common">Honeybee mite</name>
    <dbReference type="NCBI Taxonomy" id="109461"/>
    <lineage>
        <taxon>Eukaryota</taxon>
        <taxon>Metazoa</taxon>
        <taxon>Ecdysozoa</taxon>
        <taxon>Arthropoda</taxon>
        <taxon>Chelicerata</taxon>
        <taxon>Arachnida</taxon>
        <taxon>Acari</taxon>
        <taxon>Parasitiformes</taxon>
        <taxon>Mesostigmata</taxon>
        <taxon>Gamasina</taxon>
        <taxon>Dermanyssoidea</taxon>
        <taxon>Varroidae</taxon>
        <taxon>Varroa</taxon>
    </lineage>
</organism>
<dbReference type="GeneID" id="111242824"/>
<dbReference type="KEGG" id="vde:111242824"/>
<dbReference type="CDD" id="cd19715">
    <property type="entry name" value="bHLH_TS_amos_like"/>
    <property type="match status" value="1"/>
</dbReference>
<evidence type="ECO:0000256" key="4">
    <source>
        <dbReference type="ARBA" id="ARBA00022902"/>
    </source>
</evidence>
<evidence type="ECO:0000256" key="7">
    <source>
        <dbReference type="ARBA" id="ARBA00023242"/>
    </source>
</evidence>
<keyword evidence="7" id="KW-0539">Nucleus</keyword>
<dbReference type="PANTHER" id="PTHR19290">
    <property type="entry name" value="BASIC HELIX-LOOP-HELIX PROTEIN NEUROGENIN-RELATED"/>
    <property type="match status" value="1"/>
</dbReference>
<dbReference type="EnsemblMetazoa" id="XM_022787689">
    <property type="protein sequence ID" value="XP_022643424"/>
    <property type="gene ID" value="LOC111242824"/>
</dbReference>
<dbReference type="InParanoid" id="A0A7M7J9R9"/>
<dbReference type="FunFam" id="4.10.280.10:FF:000025">
    <property type="entry name" value="protein atonal homolog 7"/>
    <property type="match status" value="1"/>
</dbReference>
<dbReference type="OMA" id="MISESYW"/>
<keyword evidence="5" id="KW-0805">Transcription regulation</keyword>
<feature type="compositionally biased region" description="Polar residues" evidence="8">
    <location>
        <begin position="41"/>
        <end position="52"/>
    </location>
</feature>
<accession>A0A7M7J9R9</accession>
<evidence type="ECO:0000256" key="2">
    <source>
        <dbReference type="ARBA" id="ARBA00022473"/>
    </source>
</evidence>
<dbReference type="InterPro" id="IPR011598">
    <property type="entry name" value="bHLH_dom"/>
</dbReference>
<evidence type="ECO:0000256" key="8">
    <source>
        <dbReference type="SAM" id="MobiDB-lite"/>
    </source>
</evidence>
<feature type="region of interest" description="Disordered" evidence="8">
    <location>
        <begin position="41"/>
        <end position="61"/>
    </location>
</feature>
<evidence type="ECO:0000256" key="3">
    <source>
        <dbReference type="ARBA" id="ARBA00022782"/>
    </source>
</evidence>
<dbReference type="Gene3D" id="4.10.280.10">
    <property type="entry name" value="Helix-loop-helix DNA-binding domain"/>
    <property type="match status" value="1"/>
</dbReference>
<dbReference type="GO" id="GO:0005634">
    <property type="term" value="C:nucleus"/>
    <property type="evidence" value="ECO:0007669"/>
    <property type="project" value="UniProtKB-SubCell"/>
</dbReference>
<protein>
    <recommendedName>
        <fullName evidence="9">BHLH domain-containing protein</fullName>
    </recommendedName>
</protein>
<feature type="compositionally biased region" description="Polar residues" evidence="8">
    <location>
        <begin position="84"/>
        <end position="97"/>
    </location>
</feature>
<keyword evidence="3" id="KW-0221">Differentiation</keyword>
<dbReference type="InterPro" id="IPR036638">
    <property type="entry name" value="HLH_DNA-bd_sf"/>
</dbReference>
<dbReference type="GO" id="GO:0000981">
    <property type="term" value="F:DNA-binding transcription factor activity, RNA polymerase II-specific"/>
    <property type="evidence" value="ECO:0007669"/>
    <property type="project" value="TreeGrafter"/>
</dbReference>
<evidence type="ECO:0000259" key="9">
    <source>
        <dbReference type="PROSITE" id="PS50888"/>
    </source>
</evidence>
<dbReference type="GO" id="GO:0045944">
    <property type="term" value="P:positive regulation of transcription by RNA polymerase II"/>
    <property type="evidence" value="ECO:0007669"/>
    <property type="project" value="TreeGrafter"/>
</dbReference>
<evidence type="ECO:0000256" key="5">
    <source>
        <dbReference type="ARBA" id="ARBA00023015"/>
    </source>
</evidence>
<reference evidence="10" key="1">
    <citation type="submission" date="2021-01" db="UniProtKB">
        <authorList>
            <consortium name="EnsemblMetazoa"/>
        </authorList>
    </citation>
    <scope>IDENTIFICATION</scope>
</reference>
<name>A0A7M7J9R9_VARDE</name>
<dbReference type="SMART" id="SM00353">
    <property type="entry name" value="HLH"/>
    <property type="match status" value="1"/>
</dbReference>
<dbReference type="RefSeq" id="XP_022643424.1">
    <property type="nucleotide sequence ID" value="XM_022787689.1"/>
</dbReference>
<dbReference type="GO" id="GO:0070888">
    <property type="term" value="F:E-box binding"/>
    <property type="evidence" value="ECO:0007669"/>
    <property type="project" value="TreeGrafter"/>
</dbReference>
<keyword evidence="6" id="KW-0804">Transcription</keyword>
<dbReference type="SUPFAM" id="SSF47459">
    <property type="entry name" value="HLH, helix-loop-helix DNA-binding domain"/>
    <property type="match status" value="1"/>
</dbReference>
<dbReference type="PANTHER" id="PTHR19290:SF162">
    <property type="entry name" value="TRANSCRIPTION FACTOR ATOH7"/>
    <property type="match status" value="1"/>
</dbReference>
<sequence length="200" mass="21797">MALVSTYFEHRDYATPTVMVEQPSYYSYEDYYCNPVTATSSYSPSAGSQGNSPVPPHSPQMAQSTFDFVKLESNAPEEMEDASSEFSTGSIDSQILRSTSSSSKTSSGKSSGGKKKSSAAPPPVVMKKRRLAANARERRRMHSLNVAFDSLRDVIPSLGNDRKLSKFETLQMAQTYIAALDDLISRNSHYAPLAPSSATS</sequence>
<evidence type="ECO:0000313" key="11">
    <source>
        <dbReference type="Proteomes" id="UP000594260"/>
    </source>
</evidence>
<keyword evidence="4" id="KW-0524">Neurogenesis</keyword>